<protein>
    <recommendedName>
        <fullName evidence="3">Transposase</fullName>
    </recommendedName>
</protein>
<evidence type="ECO:0008006" key="3">
    <source>
        <dbReference type="Google" id="ProtNLM"/>
    </source>
</evidence>
<sequence length="122" mass="13597">MVSLPPRGLTADSGSRTRGSWGRLEAALKGQLEDPIAYWNPLVHLTMGGLRWINVPVRLRRWVDRGRPLEESILRTIDARWGRDIELFIEWLGGFGEASSYGVGDARTLGAGSALPAMVRRR</sequence>
<reference evidence="2" key="1">
    <citation type="journal article" date="2019" name="Int. J. Syst. Evol. Microbiol.">
        <title>The Global Catalogue of Microorganisms (GCM) 10K type strain sequencing project: providing services to taxonomists for standard genome sequencing and annotation.</title>
        <authorList>
            <consortium name="The Broad Institute Genomics Platform"/>
            <consortium name="The Broad Institute Genome Sequencing Center for Infectious Disease"/>
            <person name="Wu L."/>
            <person name="Ma J."/>
        </authorList>
    </citation>
    <scope>NUCLEOTIDE SEQUENCE [LARGE SCALE GENOMIC DNA]</scope>
    <source>
        <strain evidence="2">JCM 17125</strain>
    </source>
</reference>
<dbReference type="Proteomes" id="UP001501468">
    <property type="component" value="Unassembled WGS sequence"/>
</dbReference>
<dbReference type="EMBL" id="BAABDC010000001">
    <property type="protein sequence ID" value="GAA3694490.1"/>
    <property type="molecule type" value="Genomic_DNA"/>
</dbReference>
<accession>A0ABP7CTT2</accession>
<gene>
    <name evidence="1" type="ORF">GCM10022399_08830</name>
</gene>
<evidence type="ECO:0000313" key="1">
    <source>
        <dbReference type="EMBL" id="GAA3694490.1"/>
    </source>
</evidence>
<comment type="caution">
    <text evidence="1">The sequence shown here is derived from an EMBL/GenBank/DDBJ whole genome shotgun (WGS) entry which is preliminary data.</text>
</comment>
<name>A0ABP7CTT2_9MICO</name>
<proteinExistence type="predicted"/>
<organism evidence="1 2">
    <name type="scientific">Terrabacter ginsenosidimutans</name>
    <dbReference type="NCBI Taxonomy" id="490575"/>
    <lineage>
        <taxon>Bacteria</taxon>
        <taxon>Bacillati</taxon>
        <taxon>Actinomycetota</taxon>
        <taxon>Actinomycetes</taxon>
        <taxon>Micrococcales</taxon>
        <taxon>Intrasporangiaceae</taxon>
        <taxon>Terrabacter</taxon>
    </lineage>
</organism>
<keyword evidence="2" id="KW-1185">Reference proteome</keyword>
<evidence type="ECO:0000313" key="2">
    <source>
        <dbReference type="Proteomes" id="UP001501468"/>
    </source>
</evidence>